<comment type="catalytic activity">
    <reaction evidence="8">
        <text>dTTP + alpha-D-glucose 1-phosphate + H(+) = dTDP-alpha-D-glucose + diphosphate</text>
        <dbReference type="Rhea" id="RHEA:15225"/>
        <dbReference type="ChEBI" id="CHEBI:15378"/>
        <dbReference type="ChEBI" id="CHEBI:33019"/>
        <dbReference type="ChEBI" id="CHEBI:37568"/>
        <dbReference type="ChEBI" id="CHEBI:57477"/>
        <dbReference type="ChEBI" id="CHEBI:58601"/>
        <dbReference type="EC" id="2.7.7.24"/>
    </reaction>
</comment>
<dbReference type="InterPro" id="IPR005835">
    <property type="entry name" value="NTP_transferase_dom"/>
</dbReference>
<dbReference type="Pfam" id="PF00483">
    <property type="entry name" value="NTP_transferase"/>
    <property type="match status" value="1"/>
</dbReference>
<dbReference type="AlphaFoldDB" id="A0A921DRD3"/>
<comment type="caution">
    <text evidence="10">The sequence shown here is derived from an EMBL/GenBank/DDBJ whole genome shotgun (WGS) entry which is preliminary data.</text>
</comment>
<dbReference type="PANTHER" id="PTHR43532">
    <property type="entry name" value="GLUCOSE-1-PHOSPHATE THYMIDYLYLTRANSFERASE"/>
    <property type="match status" value="1"/>
</dbReference>
<dbReference type="EC" id="2.7.7.24" evidence="3"/>
<accession>A0A921DRD3</accession>
<dbReference type="Proteomes" id="UP000698963">
    <property type="component" value="Unassembled WGS sequence"/>
</dbReference>
<evidence type="ECO:0000313" key="10">
    <source>
        <dbReference type="EMBL" id="HJD96858.1"/>
    </source>
</evidence>
<reference evidence="10" key="1">
    <citation type="journal article" date="2021" name="PeerJ">
        <title>Extensive microbial diversity within the chicken gut microbiome revealed by metagenomics and culture.</title>
        <authorList>
            <person name="Gilroy R."/>
            <person name="Ravi A."/>
            <person name="Getino M."/>
            <person name="Pursley I."/>
            <person name="Horton D.L."/>
            <person name="Alikhan N.F."/>
            <person name="Baker D."/>
            <person name="Gharbi K."/>
            <person name="Hall N."/>
            <person name="Watson M."/>
            <person name="Adriaenssens E.M."/>
            <person name="Foster-Nyarko E."/>
            <person name="Jarju S."/>
            <person name="Secka A."/>
            <person name="Antonio M."/>
            <person name="Oren A."/>
            <person name="Chaudhuri R.R."/>
            <person name="La Ragione R."/>
            <person name="Hildebrand F."/>
            <person name="Pallen M.J."/>
        </authorList>
    </citation>
    <scope>NUCLEOTIDE SEQUENCE</scope>
    <source>
        <strain evidence="10">ChiGjej2B2-19336</strain>
    </source>
</reference>
<keyword evidence="5" id="KW-0548">Nucleotidyltransferase</keyword>
<evidence type="ECO:0000256" key="3">
    <source>
        <dbReference type="ARBA" id="ARBA00012461"/>
    </source>
</evidence>
<evidence type="ECO:0000256" key="4">
    <source>
        <dbReference type="ARBA" id="ARBA00022679"/>
    </source>
</evidence>
<organism evidence="10 11">
    <name type="scientific">Mailhella massiliensis</name>
    <dbReference type="NCBI Taxonomy" id="1903261"/>
    <lineage>
        <taxon>Bacteria</taxon>
        <taxon>Pseudomonadati</taxon>
        <taxon>Thermodesulfobacteriota</taxon>
        <taxon>Desulfovibrionia</taxon>
        <taxon>Desulfovibrionales</taxon>
        <taxon>Desulfovibrionaceae</taxon>
        <taxon>Mailhella</taxon>
    </lineage>
</organism>
<comment type="similarity">
    <text evidence="2">Belongs to the glucose-1-phosphate thymidylyltransferase family.</text>
</comment>
<dbReference type="RefSeq" id="WP_304121448.1">
    <property type="nucleotide sequence ID" value="NZ_DYZA01000078.1"/>
</dbReference>
<feature type="non-terminal residue" evidence="10">
    <location>
        <position position="121"/>
    </location>
</feature>
<reference evidence="10" key="2">
    <citation type="submission" date="2021-09" db="EMBL/GenBank/DDBJ databases">
        <authorList>
            <person name="Gilroy R."/>
        </authorList>
    </citation>
    <scope>NUCLEOTIDE SEQUENCE</scope>
    <source>
        <strain evidence="10">ChiGjej2B2-19336</strain>
    </source>
</reference>
<evidence type="ECO:0000256" key="2">
    <source>
        <dbReference type="ARBA" id="ARBA00010480"/>
    </source>
</evidence>
<dbReference type="InterPro" id="IPR029044">
    <property type="entry name" value="Nucleotide-diphossugar_trans"/>
</dbReference>
<dbReference type="SUPFAM" id="SSF53448">
    <property type="entry name" value="Nucleotide-diphospho-sugar transferases"/>
    <property type="match status" value="1"/>
</dbReference>
<evidence type="ECO:0000256" key="5">
    <source>
        <dbReference type="ARBA" id="ARBA00022695"/>
    </source>
</evidence>
<dbReference type="GO" id="GO:0046872">
    <property type="term" value="F:metal ion binding"/>
    <property type="evidence" value="ECO:0007669"/>
    <property type="project" value="UniProtKB-KW"/>
</dbReference>
<evidence type="ECO:0000256" key="6">
    <source>
        <dbReference type="ARBA" id="ARBA00022723"/>
    </source>
</evidence>
<keyword evidence="6" id="KW-0479">Metal-binding</keyword>
<dbReference type="PANTHER" id="PTHR43532:SF1">
    <property type="entry name" value="GLUCOSE-1-PHOSPHATE THYMIDYLYLTRANSFERASE 1"/>
    <property type="match status" value="1"/>
</dbReference>
<evidence type="ECO:0000256" key="7">
    <source>
        <dbReference type="ARBA" id="ARBA00022842"/>
    </source>
</evidence>
<protein>
    <recommendedName>
        <fullName evidence="3">glucose-1-phosphate thymidylyltransferase</fullName>
        <ecNumber evidence="3">2.7.7.24</ecNumber>
    </recommendedName>
</protein>
<name>A0A921DRD3_9BACT</name>
<proteinExistence type="inferred from homology"/>
<comment type="cofactor">
    <cofactor evidence="1">
        <name>Mg(2+)</name>
        <dbReference type="ChEBI" id="CHEBI:18420"/>
    </cofactor>
</comment>
<sequence length="121" mass="13505">MKGILLAGGSGTRLYPLTRITSKQLLPVYDKPMIYYPLSTLMLFDIREILIISTPEDTPNIERLLGDGSKLGLKLSYKVQPEPKGIAQAFTLGADFVSNDDVCLILGDNIFYMGDQMKVYR</sequence>
<evidence type="ECO:0000259" key="9">
    <source>
        <dbReference type="Pfam" id="PF00483"/>
    </source>
</evidence>
<dbReference type="EMBL" id="DYZA01000078">
    <property type="protein sequence ID" value="HJD96858.1"/>
    <property type="molecule type" value="Genomic_DNA"/>
</dbReference>
<dbReference type="GO" id="GO:0008879">
    <property type="term" value="F:glucose-1-phosphate thymidylyltransferase activity"/>
    <property type="evidence" value="ECO:0007669"/>
    <property type="project" value="UniProtKB-EC"/>
</dbReference>
<dbReference type="Gene3D" id="3.90.550.10">
    <property type="entry name" value="Spore Coat Polysaccharide Biosynthesis Protein SpsA, Chain A"/>
    <property type="match status" value="1"/>
</dbReference>
<gene>
    <name evidence="10" type="ORF">K8W16_04340</name>
</gene>
<dbReference type="InterPro" id="IPR005907">
    <property type="entry name" value="G1P_thy_trans_s"/>
</dbReference>
<evidence type="ECO:0000256" key="8">
    <source>
        <dbReference type="ARBA" id="ARBA00049336"/>
    </source>
</evidence>
<keyword evidence="7" id="KW-0460">Magnesium</keyword>
<evidence type="ECO:0000313" key="11">
    <source>
        <dbReference type="Proteomes" id="UP000698963"/>
    </source>
</evidence>
<evidence type="ECO:0000256" key="1">
    <source>
        <dbReference type="ARBA" id="ARBA00001946"/>
    </source>
</evidence>
<keyword evidence="4 10" id="KW-0808">Transferase</keyword>
<feature type="domain" description="Nucleotidyl transferase" evidence="9">
    <location>
        <begin position="2"/>
        <end position="115"/>
    </location>
</feature>